<dbReference type="STRING" id="446471.Xcel_1220"/>
<evidence type="ECO:0000313" key="2">
    <source>
        <dbReference type="EMBL" id="ACZ30251.1"/>
    </source>
</evidence>
<name>D1C062_XYLCX</name>
<evidence type="ECO:0008006" key="4">
    <source>
        <dbReference type="Google" id="ProtNLM"/>
    </source>
</evidence>
<reference evidence="3" key="1">
    <citation type="submission" date="2009-11" db="EMBL/GenBank/DDBJ databases">
        <title>The complete chromosome of Xylanimonas cellulosilytica DSM 15894.</title>
        <authorList>
            <consortium name="US DOE Joint Genome Institute (JGI-PGF)"/>
            <person name="Lucas S."/>
            <person name="Copeland A."/>
            <person name="Lapidus A."/>
            <person name="Glavina del Rio T."/>
            <person name="Dalin E."/>
            <person name="Tice H."/>
            <person name="Bruce D."/>
            <person name="Goodwin L."/>
            <person name="Pitluck S."/>
            <person name="Kyrpides N."/>
            <person name="Mavromatis K."/>
            <person name="Ivanova N."/>
            <person name="Mikhailova N."/>
            <person name="Foster B."/>
            <person name="Clum A."/>
            <person name="Brettin T."/>
            <person name="Detter J.C."/>
            <person name="Han C."/>
            <person name="Larimer F."/>
            <person name="Land M."/>
            <person name="Hauser L."/>
            <person name="Markowitz V."/>
            <person name="Cheng J.F."/>
            <person name="Hugenholtz P."/>
            <person name="Woyke T."/>
            <person name="Wu D."/>
            <person name="Gehrich-Schroeter G."/>
            <person name="Schneider S."/>
            <person name="Pukall S.R."/>
            <person name="Klenk H.P."/>
            <person name="Eisen J.A."/>
        </authorList>
    </citation>
    <scope>NUCLEOTIDE SEQUENCE [LARGE SCALE GENOMIC DNA]</scope>
    <source>
        <strain evidence="3">DSM 15894 / CECT 5975 / LMG 20990 / XIL07</strain>
    </source>
</reference>
<dbReference type="eggNOG" id="COG0457">
    <property type="taxonomic scope" value="Bacteria"/>
</dbReference>
<dbReference type="Proteomes" id="UP000002255">
    <property type="component" value="Chromosome"/>
</dbReference>
<evidence type="ECO:0000256" key="1">
    <source>
        <dbReference type="SAM" id="Phobius"/>
    </source>
</evidence>
<dbReference type="SUPFAM" id="SSF48452">
    <property type="entry name" value="TPR-like"/>
    <property type="match status" value="1"/>
</dbReference>
<keyword evidence="1" id="KW-0812">Transmembrane</keyword>
<dbReference type="InterPro" id="IPR011990">
    <property type="entry name" value="TPR-like_helical_dom_sf"/>
</dbReference>
<feature type="transmembrane region" description="Helical" evidence="1">
    <location>
        <begin position="12"/>
        <end position="34"/>
    </location>
</feature>
<evidence type="ECO:0000313" key="3">
    <source>
        <dbReference type="Proteomes" id="UP000002255"/>
    </source>
</evidence>
<gene>
    <name evidence="2" type="ordered locus">Xcel_1220</name>
</gene>
<feature type="transmembrane region" description="Helical" evidence="1">
    <location>
        <begin position="46"/>
        <end position="68"/>
    </location>
</feature>
<dbReference type="Gene3D" id="1.25.40.10">
    <property type="entry name" value="Tetratricopeptide repeat domain"/>
    <property type="match status" value="1"/>
</dbReference>
<organism evidence="2 3">
    <name type="scientific">Xylanimonas cellulosilytica (strain DSM 15894 / JCM 12276 / CECT 5975 / KCTC 9989 / LMG 20990 / NBRC 107835 / XIL07)</name>
    <dbReference type="NCBI Taxonomy" id="446471"/>
    <lineage>
        <taxon>Bacteria</taxon>
        <taxon>Bacillati</taxon>
        <taxon>Actinomycetota</taxon>
        <taxon>Actinomycetes</taxon>
        <taxon>Micrococcales</taxon>
        <taxon>Promicromonosporaceae</taxon>
        <taxon>Xylanimonas</taxon>
    </lineage>
</organism>
<keyword evidence="3" id="KW-1185">Reference proteome</keyword>
<protein>
    <recommendedName>
        <fullName evidence="4">Tetratricopeptide TPR_2 repeat protein</fullName>
    </recommendedName>
</protein>
<dbReference type="AlphaFoldDB" id="D1C062"/>
<accession>D1C062</accession>
<dbReference type="HOGENOM" id="CLU_123296_0_0_11"/>
<dbReference type="RefSeq" id="WP_012877993.1">
    <property type="nucleotide sequence ID" value="NC_013530.1"/>
</dbReference>
<proteinExistence type="predicted"/>
<dbReference type="EMBL" id="CP001821">
    <property type="protein sequence ID" value="ACZ30251.1"/>
    <property type="molecule type" value="Genomic_DNA"/>
</dbReference>
<keyword evidence="1" id="KW-1133">Transmembrane helix</keyword>
<dbReference type="KEGG" id="xce:Xcel_1220"/>
<keyword evidence="1" id="KW-0472">Membrane</keyword>
<dbReference type="OrthoDB" id="4485518at2"/>
<sequence length="155" mass="16753">MTSPETATRRRLPRGLVGVVVVSLLLALYGWAVVGRGIAMIRTGEAALIAIGIGALLLPLVVLVVIALEFRLATRVQRMADELAAAGRLPVDDLPRSPGGRIDRAAADAAFTAYREAVTQDPGSWERWYHLAFAYDAAGDRRRARGALRKASELY</sequence>
<reference evidence="2 3" key="2">
    <citation type="journal article" date="2010" name="Stand. Genomic Sci.">
        <title>Complete genome sequence of Xylanimonas cellulosilytica type strain (XIL07).</title>
        <authorList>
            <person name="Foster B."/>
            <person name="Pukall R."/>
            <person name="Abt B."/>
            <person name="Nolan M."/>
            <person name="Glavina Del Rio T."/>
            <person name="Chen F."/>
            <person name="Lucas S."/>
            <person name="Tice H."/>
            <person name="Pitluck S."/>
            <person name="Cheng J.-F."/>
            <person name="Chertkov O."/>
            <person name="Brettin T."/>
            <person name="Han C."/>
            <person name="Detter J.C."/>
            <person name="Bruce D."/>
            <person name="Goodwin L."/>
            <person name="Ivanova N."/>
            <person name="Mavromatis K."/>
            <person name="Pati A."/>
            <person name="Mikhailova N."/>
            <person name="Chen A."/>
            <person name="Palaniappan K."/>
            <person name="Land M."/>
            <person name="Hauser L."/>
            <person name="Chang Y.-J."/>
            <person name="Jeffries C.D."/>
            <person name="Chain P."/>
            <person name="Rohde M."/>
            <person name="Goeker M."/>
            <person name="Bristow J."/>
            <person name="Eisen J.A."/>
            <person name="Markowitz V."/>
            <person name="Hugenholtz P."/>
            <person name="Kyrpides N.C."/>
            <person name="Klenk H.-P."/>
            <person name="Lapidus A."/>
        </authorList>
    </citation>
    <scope>NUCLEOTIDE SEQUENCE [LARGE SCALE GENOMIC DNA]</scope>
    <source>
        <strain evidence="3">DSM 15894 / CECT 5975 / LMG 20990 / XIL07</strain>
    </source>
</reference>